<name>A0A1I5PWE4_9PSED</name>
<reference evidence="3" key="1">
    <citation type="submission" date="2016-10" db="EMBL/GenBank/DDBJ databases">
        <authorList>
            <person name="Varghese N."/>
            <person name="Submissions S."/>
        </authorList>
    </citation>
    <scope>NUCLEOTIDE SEQUENCE [LARGE SCALE GENOMIC DNA]</scope>
    <source>
        <strain evidence="3">DSM 17834</strain>
    </source>
</reference>
<dbReference type="PANTHER" id="PTHR14087:SF7">
    <property type="entry name" value="THYMOCYTE NUCLEAR PROTEIN 1"/>
    <property type="match status" value="1"/>
</dbReference>
<dbReference type="RefSeq" id="WP_090500050.1">
    <property type="nucleotide sequence ID" value="NZ_FOWX01000009.1"/>
</dbReference>
<dbReference type="AlphaFoldDB" id="A0A1I5PWE4"/>
<proteinExistence type="predicted"/>
<dbReference type="STRING" id="289003.SAMN05216190_109132"/>
<organism evidence="2 3">
    <name type="scientific">Pseudomonas borbori</name>
    <dbReference type="NCBI Taxonomy" id="289003"/>
    <lineage>
        <taxon>Bacteria</taxon>
        <taxon>Pseudomonadati</taxon>
        <taxon>Pseudomonadota</taxon>
        <taxon>Gammaproteobacteria</taxon>
        <taxon>Pseudomonadales</taxon>
        <taxon>Pseudomonadaceae</taxon>
        <taxon>Pseudomonas</taxon>
    </lineage>
</organism>
<dbReference type="CDD" id="cd21133">
    <property type="entry name" value="EVE"/>
    <property type="match status" value="1"/>
</dbReference>
<evidence type="ECO:0000313" key="2">
    <source>
        <dbReference type="EMBL" id="SFP38438.1"/>
    </source>
</evidence>
<dbReference type="SUPFAM" id="SSF88697">
    <property type="entry name" value="PUA domain-like"/>
    <property type="match status" value="1"/>
</dbReference>
<keyword evidence="3" id="KW-1185">Reference proteome</keyword>
<gene>
    <name evidence="2" type="ORF">SAMN05216190_109132</name>
</gene>
<dbReference type="PANTHER" id="PTHR14087">
    <property type="entry name" value="THYMOCYTE NUCLEAR PROTEIN 1"/>
    <property type="match status" value="1"/>
</dbReference>
<dbReference type="OrthoDB" id="9791347at2"/>
<evidence type="ECO:0000313" key="3">
    <source>
        <dbReference type="Proteomes" id="UP000198784"/>
    </source>
</evidence>
<feature type="domain" description="EVE" evidence="1">
    <location>
        <begin position="3"/>
        <end position="147"/>
    </location>
</feature>
<dbReference type="InterPro" id="IPR015947">
    <property type="entry name" value="PUA-like_sf"/>
</dbReference>
<dbReference type="Proteomes" id="UP000198784">
    <property type="component" value="Unassembled WGS sequence"/>
</dbReference>
<sequence length="149" mass="16678">MPNWLMKSEPDEFSIHDLQRLGQARWDGVRNYQARNFLRSMQVGEQLFFYHSSCPEPGIAGIACISSPAYADPTALDPHSPYFDARASTEKNPWSAVDVTFVEAFERVIPLATLKAQSALLELPLVHKGSRLSVMPVSAEQWAAIFALR</sequence>
<dbReference type="InterPro" id="IPR052181">
    <property type="entry name" value="5hmC_binding"/>
</dbReference>
<dbReference type="Gene3D" id="3.10.590.10">
    <property type="entry name" value="ph1033 like domains"/>
    <property type="match status" value="1"/>
</dbReference>
<dbReference type="InterPro" id="IPR047197">
    <property type="entry name" value="THYN1-like_EVE"/>
</dbReference>
<accession>A0A1I5PWE4</accession>
<dbReference type="EMBL" id="FOWX01000009">
    <property type="protein sequence ID" value="SFP38438.1"/>
    <property type="molecule type" value="Genomic_DNA"/>
</dbReference>
<dbReference type="Pfam" id="PF01878">
    <property type="entry name" value="EVE"/>
    <property type="match status" value="1"/>
</dbReference>
<protein>
    <submittedName>
        <fullName evidence="2">Predicted RNA-binding protein, contains PUA-like domain</fullName>
    </submittedName>
</protein>
<evidence type="ECO:0000259" key="1">
    <source>
        <dbReference type="Pfam" id="PF01878"/>
    </source>
</evidence>
<dbReference type="InterPro" id="IPR002740">
    <property type="entry name" value="EVE_domain"/>
</dbReference>